<dbReference type="EMBL" id="BNJJ01000004">
    <property type="protein sequence ID" value="GHO83761.1"/>
    <property type="molecule type" value="Genomic_DNA"/>
</dbReference>
<dbReference type="SUPFAM" id="SSF53335">
    <property type="entry name" value="S-adenosyl-L-methionine-dependent methyltransferases"/>
    <property type="match status" value="1"/>
</dbReference>
<name>A0ABQ3VF53_9CHLR</name>
<dbReference type="Proteomes" id="UP000635565">
    <property type="component" value="Unassembled WGS sequence"/>
</dbReference>
<accession>A0ABQ3VF53</accession>
<dbReference type="PANTHER" id="PTHR44068">
    <property type="entry name" value="ZGC:194242"/>
    <property type="match status" value="1"/>
</dbReference>
<evidence type="ECO:0000259" key="2">
    <source>
        <dbReference type="Pfam" id="PF08241"/>
    </source>
</evidence>
<evidence type="ECO:0000313" key="3">
    <source>
        <dbReference type="EMBL" id="GHO83761.1"/>
    </source>
</evidence>
<protein>
    <recommendedName>
        <fullName evidence="2">Methyltransferase type 11 domain-containing protein</fullName>
    </recommendedName>
</protein>
<dbReference type="RefSeq" id="WP_201361416.1">
    <property type="nucleotide sequence ID" value="NZ_BNJJ01000004.1"/>
</dbReference>
<sequence length="214" mass="23809">MGMLHSLLERVPGVSQQYRRPQGVRGWIAGDLMAEQHRPENVWTISLLDVQPGERILEVGFGPGVALQRLLAQRKAAHVTGIDVSPTMVQSARRRNLRAINAGLLDLICADVSQLPCASESFDKVYSIHVLYFWPDPQPILKELYRVLKPGGRLYLTFLPQEKWPGDAIDSPACRIYTGEQLAASLLTAGFQHTSIESGPLDKNFREIAIVATR</sequence>
<proteinExistence type="predicted"/>
<dbReference type="PANTHER" id="PTHR44068:SF1">
    <property type="entry name" value="HYPOTHETICAL LOC100005854"/>
    <property type="match status" value="1"/>
</dbReference>
<dbReference type="Pfam" id="PF08241">
    <property type="entry name" value="Methyltransf_11"/>
    <property type="match status" value="1"/>
</dbReference>
<feature type="domain" description="Methyltransferase type 11" evidence="2">
    <location>
        <begin position="57"/>
        <end position="156"/>
    </location>
</feature>
<comment type="caution">
    <text evidence="3">The sequence shown here is derived from an EMBL/GenBank/DDBJ whole genome shotgun (WGS) entry which is preliminary data.</text>
</comment>
<keyword evidence="1" id="KW-0808">Transferase</keyword>
<dbReference type="Gene3D" id="3.40.50.150">
    <property type="entry name" value="Vaccinia Virus protein VP39"/>
    <property type="match status" value="1"/>
</dbReference>
<dbReference type="InterPro" id="IPR029063">
    <property type="entry name" value="SAM-dependent_MTases_sf"/>
</dbReference>
<gene>
    <name evidence="3" type="ORF">KSZ_17670</name>
</gene>
<dbReference type="InterPro" id="IPR013216">
    <property type="entry name" value="Methyltransf_11"/>
</dbReference>
<dbReference type="InterPro" id="IPR050447">
    <property type="entry name" value="Erg6_SMT_methyltransf"/>
</dbReference>
<reference evidence="3 4" key="1">
    <citation type="journal article" date="2021" name="Int. J. Syst. Evol. Microbiol.">
        <title>Reticulibacter mediterranei gen. nov., sp. nov., within the new family Reticulibacteraceae fam. nov., and Ktedonospora formicarum gen. nov., sp. nov., Ktedonobacter robiniae sp. nov., Dictyobacter formicarum sp. nov. and Dictyobacter arantiisoli sp. nov., belonging to the class Ktedonobacteria.</title>
        <authorList>
            <person name="Yabe S."/>
            <person name="Zheng Y."/>
            <person name="Wang C.M."/>
            <person name="Sakai Y."/>
            <person name="Abe K."/>
            <person name="Yokota A."/>
            <person name="Donadio S."/>
            <person name="Cavaletti L."/>
            <person name="Monciardini P."/>
        </authorList>
    </citation>
    <scope>NUCLEOTIDE SEQUENCE [LARGE SCALE GENOMIC DNA]</scope>
    <source>
        <strain evidence="3 4">SOSP1-9</strain>
    </source>
</reference>
<evidence type="ECO:0000256" key="1">
    <source>
        <dbReference type="ARBA" id="ARBA00022679"/>
    </source>
</evidence>
<dbReference type="CDD" id="cd02440">
    <property type="entry name" value="AdoMet_MTases"/>
    <property type="match status" value="1"/>
</dbReference>
<evidence type="ECO:0000313" key="4">
    <source>
        <dbReference type="Proteomes" id="UP000635565"/>
    </source>
</evidence>
<organism evidence="3 4">
    <name type="scientific">Dictyobacter formicarum</name>
    <dbReference type="NCBI Taxonomy" id="2778368"/>
    <lineage>
        <taxon>Bacteria</taxon>
        <taxon>Bacillati</taxon>
        <taxon>Chloroflexota</taxon>
        <taxon>Ktedonobacteria</taxon>
        <taxon>Ktedonobacterales</taxon>
        <taxon>Dictyobacteraceae</taxon>
        <taxon>Dictyobacter</taxon>
    </lineage>
</organism>
<keyword evidence="4" id="KW-1185">Reference proteome</keyword>